<dbReference type="PROSITE" id="PS50885">
    <property type="entry name" value="HAMP"/>
    <property type="match status" value="1"/>
</dbReference>
<dbReference type="Proteomes" id="UP000256478">
    <property type="component" value="Unassembled WGS sequence"/>
</dbReference>
<comment type="catalytic activity">
    <reaction evidence="1">
        <text>ATP + protein L-histidine = ADP + protein N-phospho-L-histidine.</text>
        <dbReference type="EC" id="2.7.13.3"/>
    </reaction>
</comment>
<dbReference type="EC" id="2.7.13.3" evidence="3"/>
<dbReference type="EMBL" id="QUOU01000001">
    <property type="protein sequence ID" value="REL25927.1"/>
    <property type="molecule type" value="Genomic_DNA"/>
</dbReference>
<dbReference type="InterPro" id="IPR003661">
    <property type="entry name" value="HisK_dim/P_dom"/>
</dbReference>
<evidence type="ECO:0000256" key="4">
    <source>
        <dbReference type="ARBA" id="ARBA00022553"/>
    </source>
</evidence>
<evidence type="ECO:0000259" key="10">
    <source>
        <dbReference type="PROSITE" id="PS50885"/>
    </source>
</evidence>
<dbReference type="InterPro" id="IPR003594">
    <property type="entry name" value="HATPase_dom"/>
</dbReference>
<gene>
    <name evidence="11" type="ORF">DXX93_04705</name>
</gene>
<proteinExistence type="predicted"/>
<keyword evidence="4" id="KW-0597">Phosphoprotein</keyword>
<dbReference type="Gene3D" id="6.10.340.10">
    <property type="match status" value="1"/>
</dbReference>
<feature type="transmembrane region" description="Helical" evidence="8">
    <location>
        <begin position="157"/>
        <end position="177"/>
    </location>
</feature>
<dbReference type="CDD" id="cd00082">
    <property type="entry name" value="HisKA"/>
    <property type="match status" value="1"/>
</dbReference>
<dbReference type="InterPro" id="IPR003660">
    <property type="entry name" value="HAMP_dom"/>
</dbReference>
<dbReference type="PROSITE" id="PS50109">
    <property type="entry name" value="HIS_KIN"/>
    <property type="match status" value="1"/>
</dbReference>
<evidence type="ECO:0000313" key="11">
    <source>
        <dbReference type="EMBL" id="REL25927.1"/>
    </source>
</evidence>
<dbReference type="CDD" id="cd06225">
    <property type="entry name" value="HAMP"/>
    <property type="match status" value="1"/>
</dbReference>
<dbReference type="SUPFAM" id="SSF158472">
    <property type="entry name" value="HAMP domain-like"/>
    <property type="match status" value="1"/>
</dbReference>
<evidence type="ECO:0000256" key="6">
    <source>
        <dbReference type="ARBA" id="ARBA00022777"/>
    </source>
</evidence>
<evidence type="ECO:0000256" key="5">
    <source>
        <dbReference type="ARBA" id="ARBA00022679"/>
    </source>
</evidence>
<reference evidence="11 12" key="1">
    <citation type="submission" date="2018-08" db="EMBL/GenBank/DDBJ databases">
        <title>Thalassotalea euphylliae genome.</title>
        <authorList>
            <person name="Summers S."/>
            <person name="Rice S.A."/>
            <person name="Freckelton M.L."/>
            <person name="Nedved B.T."/>
            <person name="Hadfield M.G."/>
        </authorList>
    </citation>
    <scope>NUCLEOTIDE SEQUENCE [LARGE SCALE GENOMIC DNA]</scope>
    <source>
        <strain evidence="11 12">H1</strain>
    </source>
</reference>
<dbReference type="PANTHER" id="PTHR43065">
    <property type="entry name" value="SENSOR HISTIDINE KINASE"/>
    <property type="match status" value="1"/>
</dbReference>
<evidence type="ECO:0000256" key="1">
    <source>
        <dbReference type="ARBA" id="ARBA00000085"/>
    </source>
</evidence>
<dbReference type="SUPFAM" id="SSF47384">
    <property type="entry name" value="Homodimeric domain of signal transducing histidine kinase"/>
    <property type="match status" value="1"/>
</dbReference>
<feature type="domain" description="Histidine kinase" evidence="9">
    <location>
        <begin position="289"/>
        <end position="519"/>
    </location>
</feature>
<keyword evidence="8" id="KW-0812">Transmembrane</keyword>
<protein>
    <recommendedName>
        <fullName evidence="3">histidine kinase</fullName>
        <ecNumber evidence="3">2.7.13.3</ecNumber>
    </recommendedName>
</protein>
<evidence type="ECO:0000256" key="8">
    <source>
        <dbReference type="SAM" id="Phobius"/>
    </source>
</evidence>
<evidence type="ECO:0000259" key="9">
    <source>
        <dbReference type="PROSITE" id="PS50109"/>
    </source>
</evidence>
<organism evidence="11 12">
    <name type="scientific">Thalassotalea euphylliae</name>
    <dbReference type="NCBI Taxonomy" id="1655234"/>
    <lineage>
        <taxon>Bacteria</taxon>
        <taxon>Pseudomonadati</taxon>
        <taxon>Pseudomonadota</taxon>
        <taxon>Gammaproteobacteria</taxon>
        <taxon>Alteromonadales</taxon>
        <taxon>Colwelliaceae</taxon>
        <taxon>Thalassotalea</taxon>
    </lineage>
</organism>
<evidence type="ECO:0000256" key="7">
    <source>
        <dbReference type="SAM" id="Coils"/>
    </source>
</evidence>
<dbReference type="GO" id="GO:0000155">
    <property type="term" value="F:phosphorelay sensor kinase activity"/>
    <property type="evidence" value="ECO:0007669"/>
    <property type="project" value="InterPro"/>
</dbReference>
<dbReference type="Gene3D" id="3.30.565.10">
    <property type="entry name" value="Histidine kinase-like ATPase, C-terminal domain"/>
    <property type="match status" value="1"/>
</dbReference>
<keyword evidence="6" id="KW-0418">Kinase</keyword>
<dbReference type="Pfam" id="PF17149">
    <property type="entry name" value="CHASE5"/>
    <property type="match status" value="1"/>
</dbReference>
<dbReference type="SMART" id="SM00387">
    <property type="entry name" value="HATPase_c"/>
    <property type="match status" value="1"/>
</dbReference>
<accession>A0A3E0TNK0</accession>
<evidence type="ECO:0000256" key="2">
    <source>
        <dbReference type="ARBA" id="ARBA00004370"/>
    </source>
</evidence>
<dbReference type="InterPro" id="IPR005467">
    <property type="entry name" value="His_kinase_dom"/>
</dbReference>
<feature type="coiled-coil region" evidence="7">
    <location>
        <begin position="214"/>
        <end position="277"/>
    </location>
</feature>
<dbReference type="InterPro" id="IPR004358">
    <property type="entry name" value="Sig_transdc_His_kin-like_C"/>
</dbReference>
<comment type="caution">
    <text evidence="11">The sequence shown here is derived from an EMBL/GenBank/DDBJ whole genome shotgun (WGS) entry which is preliminary data.</text>
</comment>
<dbReference type="Gene3D" id="1.10.287.130">
    <property type="match status" value="1"/>
</dbReference>
<keyword evidence="7" id="KW-0175">Coiled coil</keyword>
<dbReference type="InterPro" id="IPR036097">
    <property type="entry name" value="HisK_dim/P_sf"/>
</dbReference>
<dbReference type="PRINTS" id="PR00344">
    <property type="entry name" value="BCTRLSENSOR"/>
</dbReference>
<feature type="domain" description="HAMP" evidence="10">
    <location>
        <begin position="170"/>
        <end position="226"/>
    </location>
</feature>
<sequence length="530" mass="59965">MPMNDMFYYDNRLSRRVLGYILLCSVLLSLVSTGIQLYSDYKDSLLRLEQRFNNIETSYIPSMATSLWDFNKSLMEQQIKGIADLPDIVYVKVITDLGSTYDVGDESNTVQQLFRQYQINYGDNEIGVLEVYANYADIYQRLWQKAGVIIATETMKIFVVIFVIMLVGHLLVARHIYRITDYAQQLATDNLDVSLHLDGRRKNKDELDILVDAINKMRIRIKDDIVKLEEAENALLSLNGELEVKVFDRTAKLQESNAQLQQSLDDLTLAKDQLVQSEKMASLGQLVAGVAHEVNTPLGICVTSITALKEKVDALKKAVEDQELTKSQLSDTLDLLCEYQQIIERSLDKSVELIRGFKSVAVEQHTDPELRINLAQHVNDVVNTVKTMFKRKKYNINIELDEQFEFVTFPSAWNQILTNFLMNSHIHGFEGRDDGNISIKFTENNGYLTLLYQDNGHGISAEVKKTIFDPFVTTKRGQGGSGLGLNIVFNLVHSKLGGTITCPDVETGCCFKVKVPVEYVESAVIRESIA</sequence>
<dbReference type="GO" id="GO:0016020">
    <property type="term" value="C:membrane"/>
    <property type="evidence" value="ECO:0007669"/>
    <property type="project" value="UniProtKB-SubCell"/>
</dbReference>
<keyword evidence="8" id="KW-0472">Membrane</keyword>
<evidence type="ECO:0000256" key="3">
    <source>
        <dbReference type="ARBA" id="ARBA00012438"/>
    </source>
</evidence>
<dbReference type="SUPFAM" id="SSF55874">
    <property type="entry name" value="ATPase domain of HSP90 chaperone/DNA topoisomerase II/histidine kinase"/>
    <property type="match status" value="1"/>
</dbReference>
<dbReference type="InterPro" id="IPR036890">
    <property type="entry name" value="HATPase_C_sf"/>
</dbReference>
<evidence type="ECO:0000313" key="12">
    <source>
        <dbReference type="Proteomes" id="UP000256478"/>
    </source>
</evidence>
<dbReference type="Pfam" id="PF02518">
    <property type="entry name" value="HATPase_c"/>
    <property type="match status" value="1"/>
</dbReference>
<dbReference type="OrthoDB" id="2521613at2"/>
<dbReference type="InterPro" id="IPR033414">
    <property type="entry name" value="Sensor_dom"/>
</dbReference>
<name>A0A3E0TNK0_9GAMM</name>
<keyword evidence="5" id="KW-0808">Transferase</keyword>
<feature type="coiled-coil region" evidence="7">
    <location>
        <begin position="305"/>
        <end position="332"/>
    </location>
</feature>
<dbReference type="AlphaFoldDB" id="A0A3E0TNK0"/>
<keyword evidence="8" id="KW-1133">Transmembrane helix</keyword>
<feature type="transmembrane region" description="Helical" evidence="8">
    <location>
        <begin position="20"/>
        <end position="38"/>
    </location>
</feature>
<comment type="subcellular location">
    <subcellularLocation>
        <location evidence="2">Membrane</location>
    </subcellularLocation>
</comment>
<dbReference type="PANTHER" id="PTHR43065:SF47">
    <property type="match status" value="1"/>
</dbReference>